<feature type="domain" description="Phospholipase/carboxylesterase/thioesterase" evidence="2">
    <location>
        <begin position="70"/>
        <end position="200"/>
    </location>
</feature>
<dbReference type="AlphaFoldDB" id="A0A6B8R9K2"/>
<keyword evidence="4" id="KW-1185">Reference proteome</keyword>
<dbReference type="SUPFAM" id="SSF53474">
    <property type="entry name" value="alpha/beta-Hydrolases"/>
    <property type="match status" value="1"/>
</dbReference>
<keyword evidence="1" id="KW-0732">Signal</keyword>
<dbReference type="PANTHER" id="PTHR43037">
    <property type="entry name" value="UNNAMED PRODUCT-RELATED"/>
    <property type="match status" value="1"/>
</dbReference>
<gene>
    <name evidence="3" type="ORF">EHS13_00920</name>
</gene>
<dbReference type="PANTHER" id="PTHR43037:SF1">
    <property type="entry name" value="BLL1128 PROTEIN"/>
    <property type="match status" value="1"/>
</dbReference>
<dbReference type="GO" id="GO:0016787">
    <property type="term" value="F:hydrolase activity"/>
    <property type="evidence" value="ECO:0007669"/>
    <property type="project" value="InterPro"/>
</dbReference>
<sequence>MLQSAQQMSVEITKTLTSNYLLHLPEGYGELDKKWPLILFLHGMGARGDNLDAIKHYGIPLVVERDNSFPFVAVSPLCPEDSIWMAENETLIALLDKIQNEYEIDSSRVYLTGLSMGGYGTWYLASHYPERFAAIAPICGGGDTDAMKYLEHVPTWVFHGTDDDVVPFKASESMVEALLACGGNVKFTIYSGVKHDAWTETYDNPELYEWFLQHSTSNR</sequence>
<dbReference type="InterPro" id="IPR003140">
    <property type="entry name" value="PLipase/COase/thioEstase"/>
</dbReference>
<dbReference type="KEGG" id="ppsc:EHS13_00920"/>
<protein>
    <submittedName>
        <fullName evidence="3">Phospholipase</fullName>
    </submittedName>
</protein>
<accession>A0A6B8R9K2</accession>
<dbReference type="RefSeq" id="WP_155698499.1">
    <property type="nucleotide sequence ID" value="NZ_CP034235.1"/>
</dbReference>
<name>A0A6B8R9K2_9BACL</name>
<proteinExistence type="predicted"/>
<organism evidence="3 4">
    <name type="scientific">Paenibacillus psychroresistens</name>
    <dbReference type="NCBI Taxonomy" id="1778678"/>
    <lineage>
        <taxon>Bacteria</taxon>
        <taxon>Bacillati</taxon>
        <taxon>Bacillota</taxon>
        <taxon>Bacilli</taxon>
        <taxon>Bacillales</taxon>
        <taxon>Paenibacillaceae</taxon>
        <taxon>Paenibacillus</taxon>
    </lineage>
</organism>
<evidence type="ECO:0000313" key="3">
    <source>
        <dbReference type="EMBL" id="QGQ93581.1"/>
    </source>
</evidence>
<dbReference type="Gene3D" id="3.40.50.1820">
    <property type="entry name" value="alpha/beta hydrolase"/>
    <property type="match status" value="1"/>
</dbReference>
<dbReference type="InterPro" id="IPR029058">
    <property type="entry name" value="AB_hydrolase_fold"/>
</dbReference>
<evidence type="ECO:0000313" key="4">
    <source>
        <dbReference type="Proteomes" id="UP000426246"/>
    </source>
</evidence>
<dbReference type="Pfam" id="PF02230">
    <property type="entry name" value="Abhydrolase_2"/>
    <property type="match status" value="1"/>
</dbReference>
<evidence type="ECO:0000259" key="2">
    <source>
        <dbReference type="Pfam" id="PF02230"/>
    </source>
</evidence>
<dbReference type="InterPro" id="IPR050955">
    <property type="entry name" value="Plant_Biomass_Hydrol_Est"/>
</dbReference>
<evidence type="ECO:0000256" key="1">
    <source>
        <dbReference type="ARBA" id="ARBA00022729"/>
    </source>
</evidence>
<dbReference type="ESTHER" id="9bacl-a0a6b8r9k2">
    <property type="family name" value="5_AlphaBeta_hydrolase"/>
</dbReference>
<dbReference type="OrthoDB" id="9764953at2"/>
<reference evidence="4" key="1">
    <citation type="submission" date="2018-11" db="EMBL/GenBank/DDBJ databases">
        <title>Complete genome sequence of Paenibacillus sp. ML311-T8.</title>
        <authorList>
            <person name="Nam Y.-D."/>
            <person name="Kang J."/>
            <person name="Chung W.-H."/>
            <person name="Park Y.S."/>
        </authorList>
    </citation>
    <scope>NUCLEOTIDE SEQUENCE [LARGE SCALE GENOMIC DNA]</scope>
    <source>
        <strain evidence="4">ML311-T8</strain>
    </source>
</reference>
<dbReference type="EMBL" id="CP034235">
    <property type="protein sequence ID" value="QGQ93581.1"/>
    <property type="molecule type" value="Genomic_DNA"/>
</dbReference>
<dbReference type="Proteomes" id="UP000426246">
    <property type="component" value="Chromosome"/>
</dbReference>